<dbReference type="InterPro" id="IPR002035">
    <property type="entry name" value="VWF_A"/>
</dbReference>
<organism evidence="3 4">
    <name type="scientific">Campylobacter mucosalis CCUG 21559</name>
    <dbReference type="NCBI Taxonomy" id="1032067"/>
    <lineage>
        <taxon>Bacteria</taxon>
        <taxon>Pseudomonadati</taxon>
        <taxon>Campylobacterota</taxon>
        <taxon>Epsilonproteobacteria</taxon>
        <taxon>Campylobacterales</taxon>
        <taxon>Campylobacteraceae</taxon>
        <taxon>Campylobacter</taxon>
    </lineage>
</organism>
<feature type="domain" description="VWFA" evidence="2">
    <location>
        <begin position="451"/>
        <end position="687"/>
    </location>
</feature>
<keyword evidence="4" id="KW-1185">Reference proteome</keyword>
<dbReference type="EMBL" id="CP012542">
    <property type="protein sequence ID" value="QCD45558.1"/>
    <property type="molecule type" value="Genomic_DNA"/>
</dbReference>
<dbReference type="NCBIfam" id="NF033682">
    <property type="entry name" value="retention_LapA"/>
    <property type="match status" value="1"/>
</dbReference>
<accession>A0A6G5QIP5</accession>
<feature type="region of interest" description="Disordered" evidence="1">
    <location>
        <begin position="161"/>
        <end position="180"/>
    </location>
</feature>
<name>A0A6G5QIP5_9BACT</name>
<reference evidence="3 4" key="1">
    <citation type="submission" date="2016-07" db="EMBL/GenBank/DDBJ databases">
        <title>Comparative genomics of the Campylobacter concisus group.</title>
        <authorList>
            <person name="Miller W.G."/>
            <person name="Yee E."/>
            <person name="Chapman M.H."/>
            <person name="Huynh S."/>
            <person name="Bono J.L."/>
            <person name="On S.L.W."/>
            <person name="StLeger J."/>
            <person name="Foster G."/>
            <person name="Parker C.T."/>
        </authorList>
    </citation>
    <scope>NUCLEOTIDE SEQUENCE [LARGE SCALE GENOMIC DNA]</scope>
    <source>
        <strain evidence="3 4">CCUG 21559</strain>
    </source>
</reference>
<evidence type="ECO:0000259" key="2">
    <source>
        <dbReference type="PROSITE" id="PS50234"/>
    </source>
</evidence>
<protein>
    <submittedName>
        <fullName evidence="3">von Willebrand factor type A domain protein</fullName>
    </submittedName>
</protein>
<evidence type="ECO:0000313" key="4">
    <source>
        <dbReference type="Proteomes" id="UP000503264"/>
    </source>
</evidence>
<dbReference type="Proteomes" id="UP000503264">
    <property type="component" value="Chromosome"/>
</dbReference>
<dbReference type="RefSeq" id="WP_171994245.1">
    <property type="nucleotide sequence ID" value="NZ_CP012542.1"/>
</dbReference>
<gene>
    <name evidence="3" type="ORF">CMUC_1810</name>
</gene>
<dbReference type="CDD" id="cd00198">
    <property type="entry name" value="vWFA"/>
    <property type="match status" value="1"/>
</dbReference>
<sequence>MLLQVGVVKQLSGYALAVGTNGNQRILQVGDAVFAGEVVKTIGNTNAVLSMDNGKQMDIGASDSVLLDSSVTQDSGFGQDAVVADLADLQKVILAGIDLSNLEETAAGSSAGSGEGGTAQINPAYFADGGHYSNVNADYRDLGTFGDDGVAWFTSIGGAPNDTQDIDGNKSSIATNPKDAKGGFTIPSVLADSKDTPDTIKDKISSSGGAVEGNDKDKDVISFKVDPGTPATTVAYSVISGTAGDDDYSKVKVDSNWPTDGIDASTLTDKINIKVSADTDTIDGKIVMNVSEEGLDGGIKDTRGDSDATDSATTVKTIAAESSSAVKFAFVTPSNTDSGLKSGGVTVVWEKSDDNTMIGKAGSEEVLKVTLNANTGEVNAVLNKPIDHSVNEKDTVKNVEDILSTSLKVKATNTFGSTAEADIKINIEDDSPEFYVDATKDIEVTFAEQVNATLVLDFSASMLWGINDDPNKDTERKNYKTSEKDTRLEIAKEKILKMLDEYQELGSDNVKISIVGFAKTAKVLDSNGQTWMSIAEAKDIINKEYAYDKLKSLWDNVNLDIGAGTNYDAALAVVMDKFKDSGKLSGNAKNKLYFISDGEPTVSDGSADTLTNQGDSKADNGIGEAEEAIWKKFLVDNKIDSDAFMLSKDVKQADLNPIAYDGINNKDKNARLFEDLKFEVALAMGKIAHKDSALDSDGVDFAFGADGAKEVSITINDNGTKGIKYTYDFATNTITPNTSATIKGSKLTITTKEGSKLTIDMKDGSYEYNASQGVAKSGGKETIGITYEVVDKDNDGKGNEKTTTLNFKSSLPSIVLDSYEDSVSRVLKAGSNSPVTIDGASAKITVDNSNVGTSKVALTNDATPVLVFNINAQESGFVSLLNSNGTYVVSNAAFSKGDKAIKITIGADGRAESYATTSDGVTWNTTSVHPDDKVKISALDLKEENDKFRAEITTKGGKSVVDVVVNLDITPDTIQNLDASFTKKDSSYNLDFKGNVSDTQNDNAANTSKTVKIIDLDKLDNPITVNVSSNGDFVNSITGITEGKNYLVEHTDAAGNVTRETYTIIKNSGLDVDMYFYNYRDKLVMTSEEKNGESGYIQTGDNYKKWLDKKEPSATATADKLSFGSSAMGKTNGDIDVNETAKFTPNNYTLREALPVGTDVIVKMDGYIYIDAPGVYYFKTSGHNNKSTLCIDGKTITSTVFQSNPVDGSLVPATGSFNAAKAGFYKISVDYVDMEGTAALNIDVSKTDGSNYKTVGTTGSGTHLYSNSYVKALEQNGKISADISSTSDSSISSDNISKNKAFIPNGSFNSSSNDLIGLKQNENTIEGSNLDEKFVYDTNKTIDAKGGTDTLIVMDNIDFTKVADLNKKLNSFEKIQMGANGKDGAVEMTLDARSSLDIIDSVVTKNKVIDINGGSNSTISPKPIENVSASDKSVNTVLKIVGDQHDVLKLKGFKQLTDQNEIDMLNNKHNVTGDKENQVDTSKNNIYKGESNGETVYIEVDKNIHVDI</sequence>
<dbReference type="InterPro" id="IPR036465">
    <property type="entry name" value="vWFA_dom_sf"/>
</dbReference>
<evidence type="ECO:0000313" key="3">
    <source>
        <dbReference type="EMBL" id="QCD45558.1"/>
    </source>
</evidence>
<dbReference type="Gene3D" id="3.40.50.410">
    <property type="entry name" value="von Willebrand factor, type A domain"/>
    <property type="match status" value="1"/>
</dbReference>
<dbReference type="SUPFAM" id="SSF53300">
    <property type="entry name" value="vWA-like"/>
    <property type="match status" value="1"/>
</dbReference>
<evidence type="ECO:0000256" key="1">
    <source>
        <dbReference type="SAM" id="MobiDB-lite"/>
    </source>
</evidence>
<proteinExistence type="predicted"/>
<dbReference type="SMART" id="SM00327">
    <property type="entry name" value="VWA"/>
    <property type="match status" value="1"/>
</dbReference>
<dbReference type="PROSITE" id="PS50234">
    <property type="entry name" value="VWFA"/>
    <property type="match status" value="1"/>
</dbReference>
<dbReference type="InterPro" id="IPR047777">
    <property type="entry name" value="LapA-like_RM"/>
</dbReference>